<reference evidence="8" key="1">
    <citation type="submission" date="2021-03" db="EMBL/GenBank/DDBJ databases">
        <authorList>
            <person name="Bekaert M."/>
        </authorList>
    </citation>
    <scope>NUCLEOTIDE SEQUENCE</scope>
</reference>
<proteinExistence type="predicted"/>
<evidence type="ECO:0000256" key="3">
    <source>
        <dbReference type="ARBA" id="ARBA00022729"/>
    </source>
</evidence>
<gene>
    <name evidence="8" type="ORF">MEDL_5987</name>
</gene>
<evidence type="ECO:0000259" key="7">
    <source>
        <dbReference type="PROSITE" id="PS51212"/>
    </source>
</evidence>
<dbReference type="InterPro" id="IPR002889">
    <property type="entry name" value="WSC_carb-bd"/>
</dbReference>
<organism evidence="8 9">
    <name type="scientific">Mytilus edulis</name>
    <name type="common">Blue mussel</name>
    <dbReference type="NCBI Taxonomy" id="6550"/>
    <lineage>
        <taxon>Eukaryota</taxon>
        <taxon>Metazoa</taxon>
        <taxon>Spiralia</taxon>
        <taxon>Lophotrochozoa</taxon>
        <taxon>Mollusca</taxon>
        <taxon>Bivalvia</taxon>
        <taxon>Autobranchia</taxon>
        <taxon>Pteriomorphia</taxon>
        <taxon>Mytilida</taxon>
        <taxon>Mytiloidea</taxon>
        <taxon>Mytilidae</taxon>
        <taxon>Mytilinae</taxon>
        <taxon>Mytilus</taxon>
    </lineage>
</organism>
<evidence type="ECO:0000256" key="5">
    <source>
        <dbReference type="ARBA" id="ARBA00023136"/>
    </source>
</evidence>
<sequence length="238" mass="27227">MRYLRLRSYMIIYLNYSDFVDCIGPLIGNVVKASVDSALSNYVSNLEANTEKQEQKISDLMVKNLELKESNKQMNGRVDLIGNDLEELQQYGRRNSLRSDEYVGCFIDTDTRLLPHEYVLEGGTFHSVMENNMCWLHCKEQGYIYFGTEAAMFCFCGDDPYRYGPENVTDNYIMDSDCNSKCIGDPEQICGGVWRLSVYKSETGVHGVNNPPSEDKLIKLDNSDFSQNDLPHIDFSNH</sequence>
<keyword evidence="4" id="KW-1133">Transmembrane helix</keyword>
<keyword evidence="3" id="KW-0732">Signal</keyword>
<comment type="subcellular location">
    <subcellularLocation>
        <location evidence="1">Membrane</location>
        <topology evidence="1">Single-pass membrane protein</topology>
    </subcellularLocation>
</comment>
<evidence type="ECO:0000256" key="1">
    <source>
        <dbReference type="ARBA" id="ARBA00004167"/>
    </source>
</evidence>
<evidence type="ECO:0000256" key="4">
    <source>
        <dbReference type="ARBA" id="ARBA00022989"/>
    </source>
</evidence>
<evidence type="ECO:0000256" key="2">
    <source>
        <dbReference type="ARBA" id="ARBA00022692"/>
    </source>
</evidence>
<comment type="caution">
    <text evidence="8">The sequence shown here is derived from an EMBL/GenBank/DDBJ whole genome shotgun (WGS) entry which is preliminary data.</text>
</comment>
<dbReference type="PANTHER" id="PTHR24269:SF16">
    <property type="entry name" value="PROTEIN SLG1"/>
    <property type="match status" value="1"/>
</dbReference>
<dbReference type="PROSITE" id="PS51212">
    <property type="entry name" value="WSC"/>
    <property type="match status" value="1"/>
</dbReference>
<dbReference type="GO" id="GO:0005886">
    <property type="term" value="C:plasma membrane"/>
    <property type="evidence" value="ECO:0007669"/>
    <property type="project" value="TreeGrafter"/>
</dbReference>
<accession>A0A8S3Q7X0</accession>
<evidence type="ECO:0000256" key="6">
    <source>
        <dbReference type="ARBA" id="ARBA00023180"/>
    </source>
</evidence>
<dbReference type="InterPro" id="IPR051836">
    <property type="entry name" value="Kremen_rcpt"/>
</dbReference>
<keyword evidence="9" id="KW-1185">Reference proteome</keyword>
<evidence type="ECO:0000313" key="8">
    <source>
        <dbReference type="EMBL" id="CAG2190716.1"/>
    </source>
</evidence>
<protein>
    <recommendedName>
        <fullName evidence="7">WSC domain-containing protein</fullName>
    </recommendedName>
</protein>
<dbReference type="Pfam" id="PF01822">
    <property type="entry name" value="WSC"/>
    <property type="match status" value="1"/>
</dbReference>
<keyword evidence="5" id="KW-0472">Membrane</keyword>
<feature type="domain" description="WSC" evidence="7">
    <location>
        <begin position="99"/>
        <end position="202"/>
    </location>
</feature>
<evidence type="ECO:0000313" key="9">
    <source>
        <dbReference type="Proteomes" id="UP000683360"/>
    </source>
</evidence>
<dbReference type="AlphaFoldDB" id="A0A8S3Q7X0"/>
<dbReference type="EMBL" id="CAJPWZ010000340">
    <property type="protein sequence ID" value="CAG2190716.1"/>
    <property type="molecule type" value="Genomic_DNA"/>
</dbReference>
<keyword evidence="6" id="KW-0325">Glycoprotein</keyword>
<dbReference type="Proteomes" id="UP000683360">
    <property type="component" value="Unassembled WGS sequence"/>
</dbReference>
<keyword evidence="2" id="KW-0812">Transmembrane</keyword>
<name>A0A8S3Q7X0_MYTED</name>
<dbReference type="OrthoDB" id="6151979at2759"/>
<dbReference type="PANTHER" id="PTHR24269">
    <property type="entry name" value="KREMEN PROTEIN"/>
    <property type="match status" value="1"/>
</dbReference>
<dbReference type="SMART" id="SM00321">
    <property type="entry name" value="WSC"/>
    <property type="match status" value="1"/>
</dbReference>